<dbReference type="RefSeq" id="WP_341849734.1">
    <property type="nucleotide sequence ID" value="NZ_JAAOYO010000001.1"/>
</dbReference>
<keyword evidence="2" id="KW-0732">Signal</keyword>
<organism evidence="3 4">
    <name type="scientific">Curtobacterium salicis</name>
    <dbReference type="NCBI Taxonomy" id="1779862"/>
    <lineage>
        <taxon>Bacteria</taxon>
        <taxon>Bacillati</taxon>
        <taxon>Actinomycetota</taxon>
        <taxon>Actinomycetes</taxon>
        <taxon>Micrococcales</taxon>
        <taxon>Microbacteriaceae</taxon>
        <taxon>Curtobacterium</taxon>
    </lineage>
</organism>
<evidence type="ECO:0000313" key="3">
    <source>
        <dbReference type="EMBL" id="NII39886.1"/>
    </source>
</evidence>
<evidence type="ECO:0008006" key="5">
    <source>
        <dbReference type="Google" id="ProtNLM"/>
    </source>
</evidence>
<evidence type="ECO:0000256" key="1">
    <source>
        <dbReference type="ARBA" id="ARBA00022801"/>
    </source>
</evidence>
<sequence>MRDRVGTAVTISLLVATVPALLTGCSSADRVPGEHLFPTATPTPVPSAFSTAVPRQDAALPDEVPVVVPPVRVAVPGLGIDQTVQPEGVDDAGAMALPADPAVAGWYRFGATPTSASGSTVLAAHVDAVGYGVGPFARLATVAVGSTVTVTGADGRATDYTVATVDLLAKTGVPWSSVFDRDGPPRLVLVTCGGEFDTSTHHYRSNLVVTATPL</sequence>
<dbReference type="Proteomes" id="UP001318300">
    <property type="component" value="Unassembled WGS sequence"/>
</dbReference>
<keyword evidence="1" id="KW-0378">Hydrolase</keyword>
<dbReference type="Gene3D" id="2.40.260.10">
    <property type="entry name" value="Sortase"/>
    <property type="match status" value="1"/>
</dbReference>
<feature type="chain" id="PRO_5046954153" description="Sortase family protein" evidence="2">
    <location>
        <begin position="29"/>
        <end position="214"/>
    </location>
</feature>
<dbReference type="CDD" id="cd05829">
    <property type="entry name" value="Sortase_F"/>
    <property type="match status" value="1"/>
</dbReference>
<comment type="caution">
    <text evidence="3">The sequence shown here is derived from an EMBL/GenBank/DDBJ whole genome shotgun (WGS) entry which is preliminary data.</text>
</comment>
<dbReference type="InterPro" id="IPR042001">
    <property type="entry name" value="Sortase_F"/>
</dbReference>
<dbReference type="PROSITE" id="PS51257">
    <property type="entry name" value="PROKAR_LIPOPROTEIN"/>
    <property type="match status" value="1"/>
</dbReference>
<evidence type="ECO:0000256" key="2">
    <source>
        <dbReference type="SAM" id="SignalP"/>
    </source>
</evidence>
<dbReference type="InterPro" id="IPR005754">
    <property type="entry name" value="Sortase"/>
</dbReference>
<keyword evidence="4" id="KW-1185">Reference proteome</keyword>
<protein>
    <recommendedName>
        <fullName evidence="5">Sortase family protein</fullName>
    </recommendedName>
</protein>
<accession>A0ABX0T332</accession>
<dbReference type="EMBL" id="JAAOYO010000001">
    <property type="protein sequence ID" value="NII39886.1"/>
    <property type="molecule type" value="Genomic_DNA"/>
</dbReference>
<gene>
    <name evidence="3" type="ORF">E9228_000505</name>
</gene>
<dbReference type="SUPFAM" id="SSF63817">
    <property type="entry name" value="Sortase"/>
    <property type="match status" value="1"/>
</dbReference>
<dbReference type="Pfam" id="PF04203">
    <property type="entry name" value="Sortase"/>
    <property type="match status" value="1"/>
</dbReference>
<reference evidence="3 4" key="1">
    <citation type="submission" date="2020-03" db="EMBL/GenBank/DDBJ databases">
        <title>Above-ground endophytic microbial communities from plants in different locations in the United States.</title>
        <authorList>
            <person name="Frank C."/>
        </authorList>
    </citation>
    <scope>NUCLEOTIDE SEQUENCE [LARGE SCALE GENOMIC DNA]</scope>
    <source>
        <strain evidence="3 4">WW7</strain>
    </source>
</reference>
<dbReference type="InterPro" id="IPR023365">
    <property type="entry name" value="Sortase_dom-sf"/>
</dbReference>
<proteinExistence type="predicted"/>
<feature type="signal peptide" evidence="2">
    <location>
        <begin position="1"/>
        <end position="28"/>
    </location>
</feature>
<name>A0ABX0T332_9MICO</name>
<evidence type="ECO:0000313" key="4">
    <source>
        <dbReference type="Proteomes" id="UP001318300"/>
    </source>
</evidence>